<dbReference type="AlphaFoldDB" id="A0A2I0AD28"/>
<organism evidence="1 2">
    <name type="scientific">Apostasia shenzhenica</name>
    <dbReference type="NCBI Taxonomy" id="1088818"/>
    <lineage>
        <taxon>Eukaryota</taxon>
        <taxon>Viridiplantae</taxon>
        <taxon>Streptophyta</taxon>
        <taxon>Embryophyta</taxon>
        <taxon>Tracheophyta</taxon>
        <taxon>Spermatophyta</taxon>
        <taxon>Magnoliopsida</taxon>
        <taxon>Liliopsida</taxon>
        <taxon>Asparagales</taxon>
        <taxon>Orchidaceae</taxon>
        <taxon>Apostasioideae</taxon>
        <taxon>Apostasia</taxon>
    </lineage>
</organism>
<accession>A0A2I0AD28</accession>
<dbReference type="EMBL" id="KZ451998">
    <property type="protein sequence ID" value="PKA53458.1"/>
    <property type="molecule type" value="Genomic_DNA"/>
</dbReference>
<sequence length="166" mass="18024">MSAAAVQQTQVLDPDSLHSGTLRCFFGCSFHCFFRSHCPPDGNRGHHGGADFPAGETLALDCGETQPLDEFGVGVHDWGRTQVIDYSGETVVVEDEDDEGGLSERTILPNDREILVDDLCLEAESARSKDENLVDPDASTDEKEDSVRSCTGAARLALHFCLLLIL</sequence>
<name>A0A2I0AD28_9ASPA</name>
<dbReference type="OrthoDB" id="342264at2759"/>
<gene>
    <name evidence="1" type="ORF">AXF42_Ash012400</name>
</gene>
<protein>
    <submittedName>
        <fullName evidence="1">Uncharacterized protein</fullName>
    </submittedName>
</protein>
<proteinExistence type="predicted"/>
<evidence type="ECO:0000313" key="2">
    <source>
        <dbReference type="Proteomes" id="UP000236161"/>
    </source>
</evidence>
<reference evidence="1 2" key="1">
    <citation type="journal article" date="2017" name="Nature">
        <title>The Apostasia genome and the evolution of orchids.</title>
        <authorList>
            <person name="Zhang G.Q."/>
            <person name="Liu K.W."/>
            <person name="Li Z."/>
            <person name="Lohaus R."/>
            <person name="Hsiao Y.Y."/>
            <person name="Niu S.C."/>
            <person name="Wang J.Y."/>
            <person name="Lin Y.C."/>
            <person name="Xu Q."/>
            <person name="Chen L.J."/>
            <person name="Yoshida K."/>
            <person name="Fujiwara S."/>
            <person name="Wang Z.W."/>
            <person name="Zhang Y.Q."/>
            <person name="Mitsuda N."/>
            <person name="Wang M."/>
            <person name="Liu G.H."/>
            <person name="Pecoraro L."/>
            <person name="Huang H.X."/>
            <person name="Xiao X.J."/>
            <person name="Lin M."/>
            <person name="Wu X.Y."/>
            <person name="Wu W.L."/>
            <person name="Chen Y.Y."/>
            <person name="Chang S.B."/>
            <person name="Sakamoto S."/>
            <person name="Ohme-Takagi M."/>
            <person name="Yagi M."/>
            <person name="Zeng S.J."/>
            <person name="Shen C.Y."/>
            <person name="Yeh C.M."/>
            <person name="Luo Y.B."/>
            <person name="Tsai W.C."/>
            <person name="Van de Peer Y."/>
            <person name="Liu Z.J."/>
        </authorList>
    </citation>
    <scope>NUCLEOTIDE SEQUENCE [LARGE SCALE GENOMIC DNA]</scope>
    <source>
        <strain evidence="2">cv. Shenzhen</strain>
        <tissue evidence="1">Stem</tissue>
    </source>
</reference>
<dbReference type="Proteomes" id="UP000236161">
    <property type="component" value="Unassembled WGS sequence"/>
</dbReference>
<evidence type="ECO:0000313" key="1">
    <source>
        <dbReference type="EMBL" id="PKA53458.1"/>
    </source>
</evidence>
<keyword evidence="2" id="KW-1185">Reference proteome</keyword>